<dbReference type="EMBL" id="PNCL01000050">
    <property type="protein sequence ID" value="TMP59066.1"/>
    <property type="molecule type" value="Genomic_DNA"/>
</dbReference>
<dbReference type="Proteomes" id="UP000305730">
    <property type="component" value="Unassembled WGS sequence"/>
</dbReference>
<accession>A0A5S3XR65</accession>
<organism evidence="3 5">
    <name type="scientific">Pseudoalteromonas citrea</name>
    <dbReference type="NCBI Taxonomy" id="43655"/>
    <lineage>
        <taxon>Bacteria</taxon>
        <taxon>Pseudomonadati</taxon>
        <taxon>Pseudomonadota</taxon>
        <taxon>Gammaproteobacteria</taxon>
        <taxon>Alteromonadales</taxon>
        <taxon>Pseudoalteromonadaceae</taxon>
        <taxon>Pseudoalteromonas</taxon>
    </lineage>
</organism>
<dbReference type="Proteomes" id="UP000307706">
    <property type="component" value="Unassembled WGS sequence"/>
</dbReference>
<gene>
    <name evidence="3" type="ORF">CWB96_10915</name>
    <name evidence="2" type="ORF">CWB97_03560</name>
</gene>
<reference evidence="5" key="2">
    <citation type="submission" date="2019-06" db="EMBL/GenBank/DDBJ databases">
        <title>Co-occurence of chitin degradation, pigmentation and bioactivity in marine Pseudoalteromonas.</title>
        <authorList>
            <person name="Sonnenschein E.C."/>
            <person name="Bech P.K."/>
        </authorList>
    </citation>
    <scope>NUCLEOTIDE SEQUENCE [LARGE SCALE GENOMIC DNA]</scope>
    <source>
        <strain evidence="5">S2231</strain>
        <strain evidence="2">S2233</strain>
    </source>
</reference>
<evidence type="ECO:0000313" key="4">
    <source>
        <dbReference type="Proteomes" id="UP000305730"/>
    </source>
</evidence>
<sequence>MKELQQHMTLLLVVISLVMVKFIFMPLYEWQLELQSEISLLNNKVVKSQVAINNASQVEGRQRHIEQRLNEQKALIYSYDETNRFQLARQKWLEKLFLDHEILIHNLGWQPVLALKDFSLLQHEVRVHFESNVVDLQKVQLALERHEKWINNNNFNYRFNDLDIEKVGLGKVSGRASLRFYMEQKP</sequence>
<keyword evidence="4" id="KW-1185">Reference proteome</keyword>
<feature type="transmembrane region" description="Helical" evidence="1">
    <location>
        <begin position="7"/>
        <end position="28"/>
    </location>
</feature>
<keyword evidence="1" id="KW-1133">Transmembrane helix</keyword>
<keyword evidence="1" id="KW-0472">Membrane</keyword>
<reference evidence="3" key="3">
    <citation type="submission" date="2019-09" db="EMBL/GenBank/DDBJ databases">
        <title>Co-occurence of chitin degradation, pigmentation and bioactivity in marine Pseudoalteromonas.</title>
        <authorList>
            <person name="Sonnenschein E.C."/>
            <person name="Bech P.K."/>
        </authorList>
    </citation>
    <scope>NUCLEOTIDE SEQUENCE</scope>
    <source>
        <strain evidence="3">S2231</strain>
        <strain evidence="4">S2233</strain>
    </source>
</reference>
<dbReference type="OrthoDB" id="6309436at2"/>
<name>A0A5S3XR65_9GAMM</name>
<reference evidence="4 5" key="1">
    <citation type="submission" date="2017-12" db="EMBL/GenBank/DDBJ databases">
        <authorList>
            <person name="Paulsen S."/>
            <person name="Gram L.K."/>
        </authorList>
    </citation>
    <scope>NUCLEOTIDE SEQUENCE [LARGE SCALE GENOMIC DNA]</scope>
    <source>
        <strain evidence="3 5">S2231</strain>
        <strain evidence="2 4">S2233</strain>
    </source>
</reference>
<proteinExistence type="predicted"/>
<evidence type="ECO:0000313" key="5">
    <source>
        <dbReference type="Proteomes" id="UP000307706"/>
    </source>
</evidence>
<dbReference type="AlphaFoldDB" id="A0A5S3XR65"/>
<evidence type="ECO:0000256" key="1">
    <source>
        <dbReference type="SAM" id="Phobius"/>
    </source>
</evidence>
<dbReference type="RefSeq" id="WP_138595061.1">
    <property type="nucleotide sequence ID" value="NZ_PNCK01000016.1"/>
</dbReference>
<keyword evidence="1" id="KW-0812">Transmembrane</keyword>
<evidence type="ECO:0000313" key="3">
    <source>
        <dbReference type="EMBL" id="TMP59066.1"/>
    </source>
</evidence>
<dbReference type="EMBL" id="PNCK01000016">
    <property type="protein sequence ID" value="TMP45687.1"/>
    <property type="molecule type" value="Genomic_DNA"/>
</dbReference>
<comment type="caution">
    <text evidence="3">The sequence shown here is derived from an EMBL/GenBank/DDBJ whole genome shotgun (WGS) entry which is preliminary data.</text>
</comment>
<evidence type="ECO:0000313" key="2">
    <source>
        <dbReference type="EMBL" id="TMP45687.1"/>
    </source>
</evidence>
<protein>
    <submittedName>
        <fullName evidence="3">Uncharacterized protein</fullName>
    </submittedName>
</protein>